<evidence type="ECO:0000313" key="1">
    <source>
        <dbReference type="EMBL" id="GBN35190.1"/>
    </source>
</evidence>
<feature type="non-terminal residue" evidence="1">
    <location>
        <position position="88"/>
    </location>
</feature>
<accession>A0A4Y2N961</accession>
<dbReference type="OrthoDB" id="6412233at2759"/>
<dbReference type="AlphaFoldDB" id="A0A4Y2N961"/>
<sequence length="88" mass="9997">MQSSPAIHEVVVKKLQTFVTSHIFEINLSGKYAANMCRVLCRVTPQLGLPAFLPHFSKLVLALTEHNEIFDEERLDDELLFSLLILSE</sequence>
<organism evidence="1 2">
    <name type="scientific">Araneus ventricosus</name>
    <name type="common">Orbweaver spider</name>
    <name type="synonym">Epeira ventricosa</name>
    <dbReference type="NCBI Taxonomy" id="182803"/>
    <lineage>
        <taxon>Eukaryota</taxon>
        <taxon>Metazoa</taxon>
        <taxon>Ecdysozoa</taxon>
        <taxon>Arthropoda</taxon>
        <taxon>Chelicerata</taxon>
        <taxon>Arachnida</taxon>
        <taxon>Araneae</taxon>
        <taxon>Araneomorphae</taxon>
        <taxon>Entelegynae</taxon>
        <taxon>Araneoidea</taxon>
        <taxon>Araneidae</taxon>
        <taxon>Araneus</taxon>
    </lineage>
</organism>
<comment type="caution">
    <text evidence="1">The sequence shown here is derived from an EMBL/GenBank/DDBJ whole genome shotgun (WGS) entry which is preliminary data.</text>
</comment>
<keyword evidence="2" id="KW-1185">Reference proteome</keyword>
<name>A0A4Y2N961_ARAVE</name>
<dbReference type="Proteomes" id="UP000499080">
    <property type="component" value="Unassembled WGS sequence"/>
</dbReference>
<gene>
    <name evidence="1" type="ORF">AVEN_102836_1</name>
</gene>
<evidence type="ECO:0000313" key="2">
    <source>
        <dbReference type="Proteomes" id="UP000499080"/>
    </source>
</evidence>
<protein>
    <submittedName>
        <fullName evidence="1">Uncharacterized protein</fullName>
    </submittedName>
</protein>
<reference evidence="1 2" key="1">
    <citation type="journal article" date="2019" name="Sci. Rep.">
        <title>Orb-weaving spider Araneus ventricosus genome elucidates the spidroin gene catalogue.</title>
        <authorList>
            <person name="Kono N."/>
            <person name="Nakamura H."/>
            <person name="Ohtoshi R."/>
            <person name="Moran D.A.P."/>
            <person name="Shinohara A."/>
            <person name="Yoshida Y."/>
            <person name="Fujiwara M."/>
            <person name="Mori M."/>
            <person name="Tomita M."/>
            <person name="Arakawa K."/>
        </authorList>
    </citation>
    <scope>NUCLEOTIDE SEQUENCE [LARGE SCALE GENOMIC DNA]</scope>
</reference>
<proteinExistence type="predicted"/>
<dbReference type="EMBL" id="BGPR01126625">
    <property type="protein sequence ID" value="GBN35190.1"/>
    <property type="molecule type" value="Genomic_DNA"/>
</dbReference>